<keyword evidence="1" id="KW-1133">Transmembrane helix</keyword>
<keyword evidence="1" id="KW-0472">Membrane</keyword>
<proteinExistence type="predicted"/>
<dbReference type="Proteomes" id="UP000177685">
    <property type="component" value="Unassembled WGS sequence"/>
</dbReference>
<keyword evidence="1" id="KW-0812">Transmembrane</keyword>
<accession>A0A1G1VE07</accession>
<dbReference type="EMBL" id="MHCD01000029">
    <property type="protein sequence ID" value="OGY13703.1"/>
    <property type="molecule type" value="Genomic_DNA"/>
</dbReference>
<comment type="caution">
    <text evidence="3">The sequence shown here is derived from an EMBL/GenBank/DDBJ whole genome shotgun (WGS) entry which is preliminary data.</text>
</comment>
<organism evidence="3 4">
    <name type="scientific">Candidatus Blackburnbacteria bacterium RIFCSPLOWO2_01_FULL_41_27</name>
    <dbReference type="NCBI Taxonomy" id="1797520"/>
    <lineage>
        <taxon>Bacteria</taxon>
        <taxon>Candidatus Blackburniibacteriota</taxon>
    </lineage>
</organism>
<gene>
    <name evidence="3" type="ORF">A3A58_03565</name>
</gene>
<feature type="transmembrane region" description="Helical" evidence="1">
    <location>
        <begin position="69"/>
        <end position="91"/>
    </location>
</feature>
<evidence type="ECO:0000313" key="4">
    <source>
        <dbReference type="Proteomes" id="UP000177685"/>
    </source>
</evidence>
<feature type="transmembrane region" description="Helical" evidence="1">
    <location>
        <begin position="112"/>
        <end position="134"/>
    </location>
</feature>
<evidence type="ECO:0000256" key="1">
    <source>
        <dbReference type="SAM" id="Phobius"/>
    </source>
</evidence>
<feature type="signal peptide" evidence="2">
    <location>
        <begin position="1"/>
        <end position="25"/>
    </location>
</feature>
<sequence>MKKLLVFVFPALFIFGLLFPISVSAQARYCGVDGVPATKNPVPGVTLYLDTAIGCIPITGDNNAVTNAFAGWFLGWAIGVSGGLALLLIVFSGFQIMTASGDPQKLQSGRELLTSAISGLILIIFSIFLLRLIGVQILNIPGLS</sequence>
<protein>
    <submittedName>
        <fullName evidence="3">Uncharacterized protein</fullName>
    </submittedName>
</protein>
<dbReference type="Pfam" id="PF18895">
    <property type="entry name" value="T4SS_pilin"/>
    <property type="match status" value="1"/>
</dbReference>
<keyword evidence="2" id="KW-0732">Signal</keyword>
<evidence type="ECO:0000256" key="2">
    <source>
        <dbReference type="SAM" id="SignalP"/>
    </source>
</evidence>
<reference evidence="3 4" key="1">
    <citation type="journal article" date="2016" name="Nat. Commun.">
        <title>Thousands of microbial genomes shed light on interconnected biogeochemical processes in an aquifer system.</title>
        <authorList>
            <person name="Anantharaman K."/>
            <person name="Brown C.T."/>
            <person name="Hug L.A."/>
            <person name="Sharon I."/>
            <person name="Castelle C.J."/>
            <person name="Probst A.J."/>
            <person name="Thomas B.C."/>
            <person name="Singh A."/>
            <person name="Wilkins M.J."/>
            <person name="Karaoz U."/>
            <person name="Brodie E.L."/>
            <person name="Williams K.H."/>
            <person name="Hubbard S.S."/>
            <person name="Banfield J.F."/>
        </authorList>
    </citation>
    <scope>NUCLEOTIDE SEQUENCE [LARGE SCALE GENOMIC DNA]</scope>
</reference>
<dbReference type="InterPro" id="IPR043993">
    <property type="entry name" value="T4SS_pilin"/>
</dbReference>
<evidence type="ECO:0000313" key="3">
    <source>
        <dbReference type="EMBL" id="OGY13703.1"/>
    </source>
</evidence>
<name>A0A1G1VE07_9BACT</name>
<dbReference type="AlphaFoldDB" id="A0A1G1VE07"/>
<feature type="chain" id="PRO_5009580996" evidence="2">
    <location>
        <begin position="26"/>
        <end position="144"/>
    </location>
</feature>